<dbReference type="Gene3D" id="1.10.3720.10">
    <property type="entry name" value="MetI-like"/>
    <property type="match status" value="1"/>
</dbReference>
<keyword evidence="6 7" id="KW-0472">Membrane</keyword>
<sequence>MTPVHDPASGRYIELPRPWPATAWASVALLLALVAACLWVVDASLSRLWAGLPRLGMWLGRAWPPDFSDFPTLMLRAGETLAIGTLGTGFACILALPLALLAARPLTPSPLVRQPVRAFLDALRGVDGFIFALVFVAAVGLGPFAGMLGVLLHSAGSIAKLWSEDLESADPGPLEALGQAGAGRARVALFALLPDRLPSLASIALYVWEFNVRASTVLGVVGAGGLGQELKSAIDLLAFDRVFAILLVILALVTAIDRLGALIRRRLG</sequence>
<keyword evidence="10" id="KW-1185">Reference proteome</keyword>
<organism evidence="9 10">
    <name type="scientific">Aerophototrophica crusticola</name>
    <dbReference type="NCBI Taxonomy" id="1709002"/>
    <lineage>
        <taxon>Bacteria</taxon>
        <taxon>Pseudomonadati</taxon>
        <taxon>Pseudomonadota</taxon>
        <taxon>Alphaproteobacteria</taxon>
        <taxon>Rhodospirillales</taxon>
        <taxon>Rhodospirillaceae</taxon>
        <taxon>Aerophototrophica</taxon>
    </lineage>
</organism>
<keyword evidence="4 7" id="KW-0812">Transmembrane</keyword>
<evidence type="ECO:0000256" key="6">
    <source>
        <dbReference type="ARBA" id="ARBA00023136"/>
    </source>
</evidence>
<protein>
    <submittedName>
        <fullName evidence="9">Phosphonate ABC transporter, permease protein PhnE</fullName>
    </submittedName>
</protein>
<dbReference type="InterPro" id="IPR000515">
    <property type="entry name" value="MetI-like"/>
</dbReference>
<dbReference type="Pfam" id="PF00528">
    <property type="entry name" value="BPD_transp_1"/>
    <property type="match status" value="1"/>
</dbReference>
<evidence type="ECO:0000256" key="5">
    <source>
        <dbReference type="ARBA" id="ARBA00022989"/>
    </source>
</evidence>
<evidence type="ECO:0000256" key="2">
    <source>
        <dbReference type="ARBA" id="ARBA00022448"/>
    </source>
</evidence>
<dbReference type="SUPFAM" id="SSF161098">
    <property type="entry name" value="MetI-like"/>
    <property type="match status" value="1"/>
</dbReference>
<evidence type="ECO:0000256" key="4">
    <source>
        <dbReference type="ARBA" id="ARBA00022692"/>
    </source>
</evidence>
<comment type="subcellular location">
    <subcellularLocation>
        <location evidence="1 7">Cell membrane</location>
        <topology evidence="1 7">Multi-pass membrane protein</topology>
    </subcellularLocation>
</comment>
<dbReference type="InterPro" id="IPR005769">
    <property type="entry name" value="PhnE/PtxC"/>
</dbReference>
<evidence type="ECO:0000256" key="3">
    <source>
        <dbReference type="ARBA" id="ARBA00022475"/>
    </source>
</evidence>
<keyword evidence="3" id="KW-1003">Cell membrane</keyword>
<keyword evidence="2 7" id="KW-0813">Transport</keyword>
<feature type="transmembrane region" description="Helical" evidence="7">
    <location>
        <begin position="21"/>
        <end position="41"/>
    </location>
</feature>
<feature type="domain" description="ABC transmembrane type-1" evidence="8">
    <location>
        <begin position="77"/>
        <end position="260"/>
    </location>
</feature>
<dbReference type="GO" id="GO:0005886">
    <property type="term" value="C:plasma membrane"/>
    <property type="evidence" value="ECO:0007669"/>
    <property type="project" value="UniProtKB-SubCell"/>
</dbReference>
<evidence type="ECO:0000256" key="1">
    <source>
        <dbReference type="ARBA" id="ARBA00004651"/>
    </source>
</evidence>
<dbReference type="GO" id="GO:0015416">
    <property type="term" value="F:ABC-type phosphonate transporter activity"/>
    <property type="evidence" value="ECO:0007669"/>
    <property type="project" value="InterPro"/>
</dbReference>
<comment type="similarity">
    <text evidence="7">Belongs to the binding-protein-dependent transport system permease family.</text>
</comment>
<name>A0A858RA52_9PROT</name>
<proteinExistence type="inferred from homology"/>
<dbReference type="EMBL" id="CP051775">
    <property type="protein sequence ID" value="QJE74274.1"/>
    <property type="molecule type" value="Genomic_DNA"/>
</dbReference>
<accession>A0A858RA52</accession>
<dbReference type="InterPro" id="IPR035906">
    <property type="entry name" value="MetI-like_sf"/>
</dbReference>
<evidence type="ECO:0000259" key="8">
    <source>
        <dbReference type="PROSITE" id="PS50928"/>
    </source>
</evidence>
<dbReference type="AlphaFoldDB" id="A0A858RA52"/>
<gene>
    <name evidence="9" type="primary">phnE</name>
    <name evidence="9" type="ORF">HHL28_15375</name>
</gene>
<evidence type="ECO:0000313" key="10">
    <source>
        <dbReference type="Proteomes" id="UP000501891"/>
    </source>
</evidence>
<evidence type="ECO:0000256" key="7">
    <source>
        <dbReference type="RuleBase" id="RU363032"/>
    </source>
</evidence>
<dbReference type="PANTHER" id="PTHR30043:SF1">
    <property type="entry name" value="ABC TRANSPORT SYSTEM PERMEASE PROTEIN P69"/>
    <property type="match status" value="1"/>
</dbReference>
<feature type="transmembrane region" description="Helical" evidence="7">
    <location>
        <begin position="242"/>
        <end position="263"/>
    </location>
</feature>
<feature type="transmembrane region" description="Helical" evidence="7">
    <location>
        <begin position="81"/>
        <end position="103"/>
    </location>
</feature>
<dbReference type="KEGG" id="acru:HHL28_15375"/>
<dbReference type="PANTHER" id="PTHR30043">
    <property type="entry name" value="PHOSPHONATES TRANSPORT SYSTEM PERMEASE PROTEIN"/>
    <property type="match status" value="1"/>
</dbReference>
<feature type="transmembrane region" description="Helical" evidence="7">
    <location>
        <begin position="129"/>
        <end position="152"/>
    </location>
</feature>
<evidence type="ECO:0000313" key="9">
    <source>
        <dbReference type="EMBL" id="QJE74274.1"/>
    </source>
</evidence>
<dbReference type="PROSITE" id="PS50928">
    <property type="entry name" value="ABC_TM1"/>
    <property type="match status" value="1"/>
</dbReference>
<keyword evidence="5 7" id="KW-1133">Transmembrane helix</keyword>
<dbReference type="Proteomes" id="UP000501891">
    <property type="component" value="Chromosome"/>
</dbReference>
<dbReference type="NCBIfam" id="TIGR01097">
    <property type="entry name" value="PhnE"/>
    <property type="match status" value="1"/>
</dbReference>
<reference evidence="9" key="1">
    <citation type="submission" date="2020-04" db="EMBL/GenBank/DDBJ databases">
        <title>A desert anoxygenic phototrophic bacterium fixes CO2 using RubisCO under aerobic conditions.</title>
        <authorList>
            <person name="Tang K."/>
        </authorList>
    </citation>
    <scope>NUCLEOTIDE SEQUENCE [LARGE SCALE GENOMIC DNA]</scope>
    <source>
        <strain evidence="9">MIMtkB3</strain>
    </source>
</reference>